<keyword evidence="2" id="KW-1185">Reference proteome</keyword>
<evidence type="ECO:0000313" key="2">
    <source>
        <dbReference type="Proteomes" id="UP001590951"/>
    </source>
</evidence>
<dbReference type="Proteomes" id="UP001590951">
    <property type="component" value="Unassembled WGS sequence"/>
</dbReference>
<name>A0ABR4BA49_9LECA</name>
<comment type="caution">
    <text evidence="1">The sequence shown here is derived from an EMBL/GenBank/DDBJ whole genome shotgun (WGS) entry which is preliminary data.</text>
</comment>
<sequence length="209" mass="23805">MRDFLRTNILPGILGVSRSEAFDVSLLLCKSFIAQIESLSEISSQKYFLLLLNQFLLYAGNLEAERKESPTALLDELDRSVGILFADRTTCTFFTSPILSDYHWANHLHDGAAEHQSGWKNTFLAFTLIKGLRLYAKGKIIEEPQLISTKQGRPILDYVIRPSPRNETSFSLDSELFPDIELLDFVLTHGANPNASYTRRTIWVHHLDF</sequence>
<proteinExistence type="predicted"/>
<reference evidence="1 2" key="1">
    <citation type="submission" date="2024-09" db="EMBL/GenBank/DDBJ databases">
        <title>Rethinking Asexuality: The Enigmatic Case of Functional Sexual Genes in Lepraria (Stereocaulaceae).</title>
        <authorList>
            <person name="Doellman M."/>
            <person name="Sun Y."/>
            <person name="Barcenas-Pena A."/>
            <person name="Lumbsch H.T."/>
            <person name="Grewe F."/>
        </authorList>
    </citation>
    <scope>NUCLEOTIDE SEQUENCE [LARGE SCALE GENOMIC DNA]</scope>
    <source>
        <strain evidence="1 2">Grewe 0041</strain>
    </source>
</reference>
<protein>
    <submittedName>
        <fullName evidence="1">Uncharacterized protein</fullName>
    </submittedName>
</protein>
<dbReference type="EMBL" id="JBHFEH010000014">
    <property type="protein sequence ID" value="KAL2054729.1"/>
    <property type="molecule type" value="Genomic_DNA"/>
</dbReference>
<organism evidence="1 2">
    <name type="scientific">Lepraria finkii</name>
    <dbReference type="NCBI Taxonomy" id="1340010"/>
    <lineage>
        <taxon>Eukaryota</taxon>
        <taxon>Fungi</taxon>
        <taxon>Dikarya</taxon>
        <taxon>Ascomycota</taxon>
        <taxon>Pezizomycotina</taxon>
        <taxon>Lecanoromycetes</taxon>
        <taxon>OSLEUM clade</taxon>
        <taxon>Lecanoromycetidae</taxon>
        <taxon>Lecanorales</taxon>
        <taxon>Lecanorineae</taxon>
        <taxon>Stereocaulaceae</taxon>
        <taxon>Lepraria</taxon>
    </lineage>
</organism>
<evidence type="ECO:0000313" key="1">
    <source>
        <dbReference type="EMBL" id="KAL2054729.1"/>
    </source>
</evidence>
<accession>A0ABR4BA49</accession>
<gene>
    <name evidence="1" type="ORF">ABVK25_005033</name>
</gene>